<dbReference type="Gene3D" id="3.40.50.1110">
    <property type="entry name" value="SGNH hydrolase"/>
    <property type="match status" value="1"/>
</dbReference>
<accession>A0A1H0T7D2</accession>
<dbReference type="Pfam" id="PF13472">
    <property type="entry name" value="Lipase_GDSL_2"/>
    <property type="match status" value="1"/>
</dbReference>
<keyword evidence="3" id="KW-1185">Reference proteome</keyword>
<organism evidence="2 3">
    <name type="scientific">Actinokineospora alba</name>
    <dbReference type="NCBI Taxonomy" id="504798"/>
    <lineage>
        <taxon>Bacteria</taxon>
        <taxon>Bacillati</taxon>
        <taxon>Actinomycetota</taxon>
        <taxon>Actinomycetes</taxon>
        <taxon>Pseudonocardiales</taxon>
        <taxon>Pseudonocardiaceae</taxon>
        <taxon>Actinokineospora</taxon>
    </lineage>
</organism>
<evidence type="ECO:0000313" key="2">
    <source>
        <dbReference type="EMBL" id="SDP49386.1"/>
    </source>
</evidence>
<evidence type="ECO:0000259" key="1">
    <source>
        <dbReference type="Pfam" id="PF13472"/>
    </source>
</evidence>
<proteinExistence type="predicted"/>
<gene>
    <name evidence="2" type="ORF">SAMN05192558_109284</name>
</gene>
<dbReference type="AlphaFoldDB" id="A0A1H0T7D2"/>
<dbReference type="OrthoDB" id="9804395at2"/>
<sequence length="233" mass="24263">MRATLATAALLPVLAVQGLTLRRTIPRLPGAEGPTTGAAGEGEPLRLAILGESTAAGVGARTHDVGLAGRLAAALADRGHAVSWQVSARIGANAHVTRTELAPALDPADVVVVVLGVNDVIEFHSAARWTRDLLRLLIDLRATHGRIVLAGVPPMARFPALPRPLRSVLGLRAAELDAAAARVARRVPGVAHVPLPHELIDGDLFCADRFHPSEGGYALWADGLADAVSAARR</sequence>
<name>A0A1H0T7D2_9PSEU</name>
<dbReference type="InterPro" id="IPR036514">
    <property type="entry name" value="SGNH_hydro_sf"/>
</dbReference>
<evidence type="ECO:0000313" key="3">
    <source>
        <dbReference type="Proteomes" id="UP000199651"/>
    </source>
</evidence>
<dbReference type="RefSeq" id="WP_091380613.1">
    <property type="nucleotide sequence ID" value="NZ_FNDV01000011.1"/>
</dbReference>
<feature type="domain" description="SGNH hydrolase-type esterase" evidence="1">
    <location>
        <begin position="50"/>
        <end position="219"/>
    </location>
</feature>
<dbReference type="InterPro" id="IPR013830">
    <property type="entry name" value="SGNH_hydro"/>
</dbReference>
<dbReference type="EMBL" id="FNJB01000009">
    <property type="protein sequence ID" value="SDP49386.1"/>
    <property type="molecule type" value="Genomic_DNA"/>
</dbReference>
<dbReference type="Proteomes" id="UP000199651">
    <property type="component" value="Unassembled WGS sequence"/>
</dbReference>
<dbReference type="SUPFAM" id="SSF52266">
    <property type="entry name" value="SGNH hydrolase"/>
    <property type="match status" value="1"/>
</dbReference>
<dbReference type="STRING" id="504798.SAMN05421871_11191"/>
<protein>
    <submittedName>
        <fullName evidence="2">Lysophospholipase L1</fullName>
    </submittedName>
</protein>
<reference evidence="3" key="1">
    <citation type="submission" date="2016-10" db="EMBL/GenBank/DDBJ databases">
        <authorList>
            <person name="Varghese N."/>
            <person name="Submissions S."/>
        </authorList>
    </citation>
    <scope>NUCLEOTIDE SEQUENCE [LARGE SCALE GENOMIC DNA]</scope>
    <source>
        <strain evidence="3">IBRC-M 10655</strain>
    </source>
</reference>